<evidence type="ECO:0000313" key="1">
    <source>
        <dbReference type="EMBL" id="PTX52642.1"/>
    </source>
</evidence>
<gene>
    <name evidence="1" type="ORF">C8N34_102460</name>
</gene>
<dbReference type="EMBL" id="QBKP01000002">
    <property type="protein sequence ID" value="PTX52642.1"/>
    <property type="molecule type" value="Genomic_DNA"/>
</dbReference>
<comment type="caution">
    <text evidence="1">The sequence shown here is derived from an EMBL/GenBank/DDBJ whole genome shotgun (WGS) entry which is preliminary data.</text>
</comment>
<dbReference type="RefSeq" id="WP_108128048.1">
    <property type="nucleotide sequence ID" value="NZ_QBKP01000002.1"/>
</dbReference>
<name>A0A2T6B9E4_9RHOB</name>
<dbReference type="Proteomes" id="UP000244224">
    <property type="component" value="Unassembled WGS sequence"/>
</dbReference>
<keyword evidence="2" id="KW-1185">Reference proteome</keyword>
<sequence length="153" mass="17066">MRHRYTPELDPQMAGDCTVCGNRRHHPIHDVPLENLSDVRDRLREVFGRTPFIGEAERLLSELHRRFSRGARMVRLGELLPGEPTREALDLLMPALSALSTSSFAVIDLIGVDRAGDPLPPAETSDRVRTGRGAEETWLAVVPRPGFLALRPV</sequence>
<protein>
    <submittedName>
        <fullName evidence="1">Uncharacterized protein</fullName>
    </submittedName>
</protein>
<organism evidence="1 2">
    <name type="scientific">Gemmobacter caeni</name>
    <dbReference type="NCBI Taxonomy" id="589035"/>
    <lineage>
        <taxon>Bacteria</taxon>
        <taxon>Pseudomonadati</taxon>
        <taxon>Pseudomonadota</taxon>
        <taxon>Alphaproteobacteria</taxon>
        <taxon>Rhodobacterales</taxon>
        <taxon>Paracoccaceae</taxon>
        <taxon>Gemmobacter</taxon>
    </lineage>
</organism>
<proteinExistence type="predicted"/>
<evidence type="ECO:0000313" key="2">
    <source>
        <dbReference type="Proteomes" id="UP000244224"/>
    </source>
</evidence>
<dbReference type="AlphaFoldDB" id="A0A2T6B9E4"/>
<accession>A0A2T6B9E4</accession>
<reference evidence="1 2" key="1">
    <citation type="submission" date="2018-04" db="EMBL/GenBank/DDBJ databases">
        <title>Genomic Encyclopedia of Archaeal and Bacterial Type Strains, Phase II (KMG-II): from individual species to whole genera.</title>
        <authorList>
            <person name="Goeker M."/>
        </authorList>
    </citation>
    <scope>NUCLEOTIDE SEQUENCE [LARGE SCALE GENOMIC DNA]</scope>
    <source>
        <strain evidence="1 2">DSM 21823</strain>
    </source>
</reference>